<dbReference type="InterPro" id="IPR005119">
    <property type="entry name" value="LysR_subst-bd"/>
</dbReference>
<dbReference type="Pfam" id="PF03466">
    <property type="entry name" value="LysR_substrate"/>
    <property type="match status" value="1"/>
</dbReference>
<evidence type="ECO:0000256" key="4">
    <source>
        <dbReference type="ARBA" id="ARBA00023163"/>
    </source>
</evidence>
<dbReference type="Gene3D" id="1.10.10.10">
    <property type="entry name" value="Winged helix-like DNA-binding domain superfamily/Winged helix DNA-binding domain"/>
    <property type="match status" value="1"/>
</dbReference>
<name>A0A7J5UTX6_9MICO</name>
<keyword evidence="4" id="KW-0804">Transcription</keyword>
<dbReference type="RefSeq" id="WP_152200204.1">
    <property type="nucleotide sequence ID" value="NZ_VUKF01000003.1"/>
</dbReference>
<dbReference type="AlphaFoldDB" id="A0A7J5UTX6"/>
<gene>
    <name evidence="6" type="ORF">GB883_02180</name>
</gene>
<dbReference type="InterPro" id="IPR037402">
    <property type="entry name" value="YidZ_PBP2"/>
</dbReference>
<evidence type="ECO:0000256" key="2">
    <source>
        <dbReference type="ARBA" id="ARBA00023015"/>
    </source>
</evidence>
<protein>
    <submittedName>
        <fullName evidence="6">LysR family transcriptional regulator</fullName>
    </submittedName>
</protein>
<dbReference type="GO" id="GO:0003700">
    <property type="term" value="F:DNA-binding transcription factor activity"/>
    <property type="evidence" value="ECO:0007669"/>
    <property type="project" value="InterPro"/>
</dbReference>
<dbReference type="PANTHER" id="PTHR30118:SF15">
    <property type="entry name" value="TRANSCRIPTIONAL REGULATORY PROTEIN"/>
    <property type="match status" value="1"/>
</dbReference>
<dbReference type="OrthoDB" id="3636008at2"/>
<dbReference type="SUPFAM" id="SSF46785">
    <property type="entry name" value="Winged helix' DNA-binding domain"/>
    <property type="match status" value="1"/>
</dbReference>
<evidence type="ECO:0000259" key="5">
    <source>
        <dbReference type="PROSITE" id="PS50931"/>
    </source>
</evidence>
<dbReference type="GO" id="GO:0003677">
    <property type="term" value="F:DNA binding"/>
    <property type="evidence" value="ECO:0007669"/>
    <property type="project" value="UniProtKB-KW"/>
</dbReference>
<evidence type="ECO:0000313" key="6">
    <source>
        <dbReference type="EMBL" id="KAE8765741.1"/>
    </source>
</evidence>
<organism evidence="6 7">
    <name type="scientific">Georgenia thermotolerans</name>
    <dbReference type="NCBI Taxonomy" id="527326"/>
    <lineage>
        <taxon>Bacteria</taxon>
        <taxon>Bacillati</taxon>
        <taxon>Actinomycetota</taxon>
        <taxon>Actinomycetes</taxon>
        <taxon>Micrococcales</taxon>
        <taxon>Bogoriellaceae</taxon>
        <taxon>Georgenia</taxon>
    </lineage>
</organism>
<dbReference type="PROSITE" id="PS50931">
    <property type="entry name" value="HTH_LYSR"/>
    <property type="match status" value="1"/>
</dbReference>
<dbReference type="SUPFAM" id="SSF53850">
    <property type="entry name" value="Periplasmic binding protein-like II"/>
    <property type="match status" value="1"/>
</dbReference>
<feature type="domain" description="HTH lysR-type" evidence="5">
    <location>
        <begin position="6"/>
        <end position="63"/>
    </location>
</feature>
<keyword evidence="3" id="KW-0238">DNA-binding</keyword>
<comment type="caution">
    <text evidence="6">The sequence shown here is derived from an EMBL/GenBank/DDBJ whole genome shotgun (WGS) entry which is preliminary data.</text>
</comment>
<accession>A0A7J5UTX6</accession>
<dbReference type="InterPro" id="IPR036388">
    <property type="entry name" value="WH-like_DNA-bd_sf"/>
</dbReference>
<dbReference type="CDD" id="cd08417">
    <property type="entry name" value="PBP2_Nitroaromatics_like"/>
    <property type="match status" value="1"/>
</dbReference>
<sequence>MDLHRIDLNLLVALDALLDERSVTRAADRLCVGQSAMSATLARLRRVFGDEILVRRGRSLAPTPLAESLVVPLRDIMARTEALLAAREEFDPATARRTFTVTANDYVSTLFLRPLLVRLAREAPHVAFEVNATRDDYAEQFRRHQTDLLIMPKEVFPEHAAYPHEVLFTDRYVCAVDAEHPDVGEELPLAQFSTLPYLAVNIGALPSSAELRLEARGILRDTHLTIQAPLVAPFLLRGTRMVMHIQERLGEMIRDEAGIRLVEPPVELGPITMVMIWGRHVDDDPGHRWLRRRAAEVARDVIPTHRSN</sequence>
<keyword evidence="7" id="KW-1185">Reference proteome</keyword>
<proteinExistence type="inferred from homology"/>
<dbReference type="InterPro" id="IPR000847">
    <property type="entry name" value="LysR_HTH_N"/>
</dbReference>
<evidence type="ECO:0000256" key="3">
    <source>
        <dbReference type="ARBA" id="ARBA00023125"/>
    </source>
</evidence>
<evidence type="ECO:0000256" key="1">
    <source>
        <dbReference type="ARBA" id="ARBA00009437"/>
    </source>
</evidence>
<reference evidence="6 7" key="1">
    <citation type="submission" date="2019-10" db="EMBL/GenBank/DDBJ databases">
        <title>Georgenia wutianyii sp. nov. and Georgenia yuyongxinii sp. nov. isolated from plateau pika (Ochotona curzoniae) in the Qinghai-Tibet plateau of China.</title>
        <authorList>
            <person name="Tian Z."/>
        </authorList>
    </citation>
    <scope>NUCLEOTIDE SEQUENCE [LARGE SCALE GENOMIC DNA]</scope>
    <source>
        <strain evidence="6 7">DSM 21501</strain>
    </source>
</reference>
<dbReference type="Proteomes" id="UP000451860">
    <property type="component" value="Unassembled WGS sequence"/>
</dbReference>
<keyword evidence="2" id="KW-0805">Transcription regulation</keyword>
<dbReference type="PANTHER" id="PTHR30118">
    <property type="entry name" value="HTH-TYPE TRANSCRIPTIONAL REGULATOR LEUO-RELATED"/>
    <property type="match status" value="1"/>
</dbReference>
<evidence type="ECO:0000313" key="7">
    <source>
        <dbReference type="Proteomes" id="UP000451860"/>
    </source>
</evidence>
<dbReference type="Gene3D" id="3.40.190.10">
    <property type="entry name" value="Periplasmic binding protein-like II"/>
    <property type="match status" value="2"/>
</dbReference>
<dbReference type="InterPro" id="IPR036390">
    <property type="entry name" value="WH_DNA-bd_sf"/>
</dbReference>
<dbReference type="Pfam" id="PF00126">
    <property type="entry name" value="HTH_1"/>
    <property type="match status" value="1"/>
</dbReference>
<dbReference type="InterPro" id="IPR050389">
    <property type="entry name" value="LysR-type_TF"/>
</dbReference>
<dbReference type="EMBL" id="WHJE01000005">
    <property type="protein sequence ID" value="KAE8765741.1"/>
    <property type="molecule type" value="Genomic_DNA"/>
</dbReference>
<comment type="similarity">
    <text evidence="1">Belongs to the LysR transcriptional regulatory family.</text>
</comment>